<evidence type="ECO:0000313" key="3">
    <source>
        <dbReference type="WBParaSite" id="PgR084X_g041_t02"/>
    </source>
</evidence>
<dbReference type="PANTHER" id="PTHR21093:SF2">
    <property type="entry name" value="DIVERGENT PROTEIN KINASE DOMAIN 1C"/>
    <property type="match status" value="1"/>
</dbReference>
<dbReference type="Proteomes" id="UP000887569">
    <property type="component" value="Unplaced"/>
</dbReference>
<organism evidence="2 3">
    <name type="scientific">Parascaris univalens</name>
    <name type="common">Nematode worm</name>
    <dbReference type="NCBI Taxonomy" id="6257"/>
    <lineage>
        <taxon>Eukaryota</taxon>
        <taxon>Metazoa</taxon>
        <taxon>Ecdysozoa</taxon>
        <taxon>Nematoda</taxon>
        <taxon>Chromadorea</taxon>
        <taxon>Rhabditida</taxon>
        <taxon>Spirurina</taxon>
        <taxon>Ascaridomorpha</taxon>
        <taxon>Ascaridoidea</taxon>
        <taxon>Ascarididae</taxon>
        <taxon>Parascaris</taxon>
    </lineage>
</organism>
<proteinExistence type="predicted"/>
<dbReference type="AlphaFoldDB" id="A0A915C3D2"/>
<accession>A0A915C3D2</accession>
<feature type="domain" description="FAM69 protein-kinase" evidence="1">
    <location>
        <begin position="286"/>
        <end position="443"/>
    </location>
</feature>
<keyword evidence="2" id="KW-1185">Reference proteome</keyword>
<evidence type="ECO:0000259" key="1">
    <source>
        <dbReference type="Pfam" id="PF12260"/>
    </source>
</evidence>
<sequence>MWMYRGIGGHYYSHTDSFPRRNKRFRLRALRRADIVLQRRAQRLFASAFNGQVLVDGDAVTQRWNDDAGQLDEQCSSAVDMTHESDDDDLLDVACCTLSPNTRTQQLYSFRLVCRSKLGRLMLFIASLLSLYLLYSCLTSNDALAEGAPPSANLSVSNRSRARAVLSALCDAYQANEVSGDICHRLCFDRDWTIVDLHESSKFVVTLRTGGQDIVLKSQYPRIEHFQQLDPRVSEEAFTDASLDLVNYTVRLGWPTQYKRHLIEAVWPKYKRTMHAPLSNADRRSLWALLSQDEYITFRVLPLSRVTPKIIGTCGHFYQVEHLIAFHMKGYYMNLKAKILVHLMGTLKLFDEFLNEPLQWCDVKFDNLGLAADYPKRFMVMDADMLYTKSRLDTILTSRICTVDSDCVFFDCASKCNNATGYCTQRTNNNVDVFCQKLVHQLFGKFWSKSNRYLAACHDTSISDEQRLANLRLAWSWNLSDV</sequence>
<reference evidence="3" key="1">
    <citation type="submission" date="2022-11" db="UniProtKB">
        <authorList>
            <consortium name="WormBaseParasite"/>
        </authorList>
    </citation>
    <scope>IDENTIFICATION</scope>
</reference>
<dbReference type="PANTHER" id="PTHR21093">
    <property type="entry name" value="DIVERGENT PROTEIN KINASE DOMAIN 1C-RELATED"/>
    <property type="match status" value="1"/>
</dbReference>
<dbReference type="Pfam" id="PF12260">
    <property type="entry name" value="PIP49_C"/>
    <property type="match status" value="1"/>
</dbReference>
<dbReference type="WBParaSite" id="PgR084X_g041_t02">
    <property type="protein sequence ID" value="PgR084X_g041_t02"/>
    <property type="gene ID" value="PgR084X_g041"/>
</dbReference>
<evidence type="ECO:0000313" key="2">
    <source>
        <dbReference type="Proteomes" id="UP000887569"/>
    </source>
</evidence>
<dbReference type="InterPro" id="IPR022049">
    <property type="entry name" value="FAM69_kinase_dom"/>
</dbReference>
<name>A0A915C3D2_PARUN</name>
<protein>
    <submittedName>
        <fullName evidence="3">FAM69 protein-kinase domain-containing protein</fullName>
    </submittedName>
</protein>